<dbReference type="eggNOG" id="COG0789">
    <property type="taxonomic scope" value="Bacteria"/>
</dbReference>
<dbReference type="PANTHER" id="PTHR30204:SF94">
    <property type="entry name" value="HEAVY METAL-DEPENDENT TRANSCRIPTIONAL REGULATOR HI_0293-RELATED"/>
    <property type="match status" value="1"/>
</dbReference>
<dbReference type="PANTHER" id="PTHR30204">
    <property type="entry name" value="REDOX-CYCLING DRUG-SENSING TRANSCRIPTIONAL ACTIVATOR SOXR"/>
    <property type="match status" value="1"/>
</dbReference>
<dbReference type="PROSITE" id="PS50937">
    <property type="entry name" value="HTH_MERR_2"/>
    <property type="match status" value="1"/>
</dbReference>
<dbReference type="Pfam" id="PF13411">
    <property type="entry name" value="MerR_1"/>
    <property type="match status" value="1"/>
</dbReference>
<dbReference type="Proteomes" id="UP000013520">
    <property type="component" value="Chromosome"/>
</dbReference>
<dbReference type="InterPro" id="IPR000551">
    <property type="entry name" value="MerR-type_HTH_dom"/>
</dbReference>
<dbReference type="AlphaFoldDB" id="R4KNL5"/>
<dbReference type="OrthoDB" id="9791488at2"/>
<dbReference type="Gene3D" id="1.10.1660.10">
    <property type="match status" value="1"/>
</dbReference>
<dbReference type="GO" id="GO:0003700">
    <property type="term" value="F:DNA-binding transcription factor activity"/>
    <property type="evidence" value="ECO:0007669"/>
    <property type="project" value="InterPro"/>
</dbReference>
<sequence>MKISAVQKYTALTKKAINYYEQEGLIKPIVDSNNGYREYSQHDVDALTQISVLRQFDMPIKKIKEIIAEPDKLKDFLEQHLERLTDEARRIERNRYILQLCLKSFDSFNGLQQLTKHLSALNKAMEMDGRNREGFMKNQLQRIFPGNFGRMLIAYYSPFLNEPVDTLKKEEAWIKIVQFLDDIDDIEYSDDMKKIYEQLTEEDLKKHEQFIAEDIKKWLNITKEELYLEKEKITKDIKNLIASPQVNVTMLSSIKLSGELKSKIKSLGYYENFVDNLKILSSDFREYSQNRLKFTESLNLIIDELGITEGPK</sequence>
<dbReference type="RefSeq" id="WP_006524436.1">
    <property type="nucleotide sequence ID" value="NC_021184.1"/>
</dbReference>
<proteinExistence type="predicted"/>
<dbReference type="SMART" id="SM00422">
    <property type="entry name" value="HTH_MERR"/>
    <property type="match status" value="1"/>
</dbReference>
<dbReference type="EMBL" id="CP003273">
    <property type="protein sequence ID" value="AGL01221.1"/>
    <property type="molecule type" value="Genomic_DNA"/>
</dbReference>
<protein>
    <submittedName>
        <fullName evidence="5">Putative transcriptional regulator</fullName>
    </submittedName>
</protein>
<keyword evidence="2" id="KW-0238">DNA-binding</keyword>
<dbReference type="SUPFAM" id="SSF46955">
    <property type="entry name" value="Putative DNA-binding domain"/>
    <property type="match status" value="1"/>
</dbReference>
<evidence type="ECO:0000256" key="1">
    <source>
        <dbReference type="ARBA" id="ARBA00023015"/>
    </source>
</evidence>
<keyword evidence="6" id="KW-1185">Reference proteome</keyword>
<dbReference type="InterPro" id="IPR047057">
    <property type="entry name" value="MerR_fam"/>
</dbReference>
<keyword evidence="1" id="KW-0805">Transcription regulation</keyword>
<reference evidence="5 6" key="1">
    <citation type="submission" date="2012-01" db="EMBL/GenBank/DDBJ databases">
        <title>Complete sequence of Desulfotomaculum gibsoniae DSM 7213.</title>
        <authorList>
            <consortium name="US DOE Joint Genome Institute"/>
            <person name="Lucas S."/>
            <person name="Han J."/>
            <person name="Lapidus A."/>
            <person name="Cheng J.-F."/>
            <person name="Goodwin L."/>
            <person name="Pitluck S."/>
            <person name="Peters L."/>
            <person name="Ovchinnikova G."/>
            <person name="Teshima H."/>
            <person name="Detter J.C."/>
            <person name="Han C."/>
            <person name="Tapia R."/>
            <person name="Land M."/>
            <person name="Hauser L."/>
            <person name="Kyrpides N."/>
            <person name="Ivanova N."/>
            <person name="Pagani I."/>
            <person name="Parshina S."/>
            <person name="Plugge C."/>
            <person name="Muyzer G."/>
            <person name="Kuever J."/>
            <person name="Ivanova A."/>
            <person name="Nazina T."/>
            <person name="Klenk H.-P."/>
            <person name="Brambilla E."/>
            <person name="Spring S."/>
            <person name="Stams A.F."/>
            <person name="Woyke T."/>
        </authorList>
    </citation>
    <scope>NUCLEOTIDE SEQUENCE [LARGE SCALE GENOMIC DNA]</scope>
    <source>
        <strain evidence="5 6">DSM 7213</strain>
    </source>
</reference>
<organism evidence="5 6">
    <name type="scientific">Desulfoscipio gibsoniae DSM 7213</name>
    <dbReference type="NCBI Taxonomy" id="767817"/>
    <lineage>
        <taxon>Bacteria</taxon>
        <taxon>Bacillati</taxon>
        <taxon>Bacillota</taxon>
        <taxon>Clostridia</taxon>
        <taxon>Eubacteriales</taxon>
        <taxon>Desulfallaceae</taxon>
        <taxon>Desulfoscipio</taxon>
    </lineage>
</organism>
<dbReference type="STRING" id="767817.Desgi_1770"/>
<evidence type="ECO:0000256" key="3">
    <source>
        <dbReference type="ARBA" id="ARBA00023163"/>
    </source>
</evidence>
<accession>R4KNL5</accession>
<dbReference type="InterPro" id="IPR009061">
    <property type="entry name" value="DNA-bd_dom_put_sf"/>
</dbReference>
<name>R4KNL5_9FIRM</name>
<evidence type="ECO:0000256" key="2">
    <source>
        <dbReference type="ARBA" id="ARBA00023125"/>
    </source>
</evidence>
<evidence type="ECO:0000313" key="5">
    <source>
        <dbReference type="EMBL" id="AGL01221.1"/>
    </source>
</evidence>
<evidence type="ECO:0000313" key="6">
    <source>
        <dbReference type="Proteomes" id="UP000013520"/>
    </source>
</evidence>
<evidence type="ECO:0000259" key="4">
    <source>
        <dbReference type="PROSITE" id="PS50937"/>
    </source>
</evidence>
<dbReference type="HOGENOM" id="CLU_078432_0_0_9"/>
<dbReference type="CDD" id="cd00592">
    <property type="entry name" value="HTH_MerR-like"/>
    <property type="match status" value="1"/>
</dbReference>
<dbReference type="GO" id="GO:0003677">
    <property type="term" value="F:DNA binding"/>
    <property type="evidence" value="ECO:0007669"/>
    <property type="project" value="UniProtKB-KW"/>
</dbReference>
<feature type="domain" description="HTH merR-type" evidence="4">
    <location>
        <begin position="1"/>
        <end position="69"/>
    </location>
</feature>
<keyword evidence="3" id="KW-0804">Transcription</keyword>
<gene>
    <name evidence="5" type="ORF">Desgi_1770</name>
</gene>
<dbReference type="KEGG" id="dgi:Desgi_1770"/>